<evidence type="ECO:0000313" key="6">
    <source>
        <dbReference type="Proteomes" id="UP000321570"/>
    </source>
</evidence>
<evidence type="ECO:0000313" key="5">
    <source>
        <dbReference type="Proteomes" id="UP000274504"/>
    </source>
</evidence>
<reference evidence="3 5" key="2">
    <citation type="submission" date="2018-11" db="EMBL/GenBank/DDBJ databases">
        <authorList>
            <consortium name="Pathogen Informatics"/>
        </authorList>
    </citation>
    <scope>NUCLEOTIDE SEQUENCE [LARGE SCALE GENOMIC DNA]</scope>
</reference>
<dbReference type="WBParaSite" id="HDID_0000224101-mRNA-1">
    <property type="protein sequence ID" value="HDID_0000224101-mRNA-1"/>
    <property type="gene ID" value="HDID_0000224101"/>
</dbReference>
<dbReference type="GO" id="GO:0005737">
    <property type="term" value="C:cytoplasm"/>
    <property type="evidence" value="ECO:0007669"/>
    <property type="project" value="TreeGrafter"/>
</dbReference>
<feature type="domain" description="Arrestin C-terminal-like" evidence="2">
    <location>
        <begin position="351"/>
        <end position="417"/>
    </location>
</feature>
<dbReference type="AlphaFoldDB" id="A0A0R3SCE6"/>
<dbReference type="OrthoDB" id="6227903at2759"/>
<name>A0A0R3SCE6_HYMDI</name>
<dbReference type="InterPro" id="IPR011022">
    <property type="entry name" value="Arrestin_C-like"/>
</dbReference>
<organism evidence="7">
    <name type="scientific">Hymenolepis diminuta</name>
    <name type="common">Rat tapeworm</name>
    <dbReference type="NCBI Taxonomy" id="6216"/>
    <lineage>
        <taxon>Eukaryota</taxon>
        <taxon>Metazoa</taxon>
        <taxon>Spiralia</taxon>
        <taxon>Lophotrochozoa</taxon>
        <taxon>Platyhelminthes</taxon>
        <taxon>Cestoda</taxon>
        <taxon>Eucestoda</taxon>
        <taxon>Cyclophyllidea</taxon>
        <taxon>Hymenolepididae</taxon>
        <taxon>Hymenolepis</taxon>
    </lineage>
</organism>
<evidence type="ECO:0000256" key="1">
    <source>
        <dbReference type="ARBA" id="ARBA00005298"/>
    </source>
</evidence>
<evidence type="ECO:0000259" key="2">
    <source>
        <dbReference type="Pfam" id="PF02752"/>
    </source>
</evidence>
<reference evidence="7" key="1">
    <citation type="submission" date="2017-02" db="UniProtKB">
        <authorList>
            <consortium name="WormBaseParasite"/>
        </authorList>
    </citation>
    <scope>IDENTIFICATION</scope>
</reference>
<dbReference type="InterPro" id="IPR014756">
    <property type="entry name" value="Ig_E-set"/>
</dbReference>
<dbReference type="EMBL" id="UYSG01000524">
    <property type="protein sequence ID" value="VDL19703.1"/>
    <property type="molecule type" value="Genomic_DNA"/>
</dbReference>
<dbReference type="Gene3D" id="2.60.40.640">
    <property type="match status" value="1"/>
</dbReference>
<dbReference type="GO" id="GO:0007165">
    <property type="term" value="P:signal transduction"/>
    <property type="evidence" value="ECO:0007669"/>
    <property type="project" value="InterPro"/>
</dbReference>
<reference evidence="4 6" key="3">
    <citation type="submission" date="2019-07" db="EMBL/GenBank/DDBJ databases">
        <authorList>
            <person name="Jastrzebski P J."/>
            <person name="Paukszto L."/>
            <person name="Jastrzebski P J."/>
        </authorList>
    </citation>
    <scope>NUCLEOTIDE SEQUENCE [LARGE SCALE GENOMIC DNA]</scope>
    <source>
        <strain evidence="4 6">WMS-il1</strain>
    </source>
</reference>
<dbReference type="Proteomes" id="UP000321570">
    <property type="component" value="Unassembled WGS sequence"/>
</dbReference>
<dbReference type="InterPro" id="IPR014752">
    <property type="entry name" value="Arrestin-like_C"/>
</dbReference>
<sequence>MAINPGDSRLHLYLNGTIQPVWKKLSPSKCVGLYLLHRDYWSNYEFKDSKLPLNPSELDFRPEHNGIIEGVAQFSPWLLQFRGTLYAEVCAHCRISPLDLNEFDSIRDEVVFSERVMLCPDFIHCDYTYFKYPPGDLNEYSTKLEQLYDKMGGPCAAKFIDSLEHREKPCVTYNFPFRFDINSGPDSITIKSTKRNSINGHAAPKTRQELYNDALYGFQEDEECSDYEYFSDSDGDISLPRIRHPGEPIKTPKVIRKTDIKRQLIRDGFHADSYPWRPGGKHSPKAGIYWTVKVYAINQSETKPEMTNLAQLRIRKMTYIPIDTVLRLQVPPQINTDYSLAVEPWKSSDGGVITLIAQLDKVFYRMGEPIKVNIKIHNSSCRVIQQVNVEVVQSIRLKHASDKEWRNVICRKEVTAERDDNEMPILPATEKLRLQCYLCPWKSVSELDKDKFPVDLKPRLLYCVHPPARYELIPKRRPAFSTLNGVIEQMLAFREIKTNVKEEENPYDNCQCNERKTAHQREQISVSYEVVLRAILRPQNLPDPLAQDTLLREVNLVNGLPNLPKGEIVGNKGPCVALPVIFNTTEPEKEASIPIANFNFDTKYEIPKTTKPWEPSDGKGFFLIKEQRKTTKSMTSNKA</sequence>
<dbReference type="GO" id="GO:0002031">
    <property type="term" value="P:G protein-coupled receptor internalization"/>
    <property type="evidence" value="ECO:0007669"/>
    <property type="project" value="TreeGrafter"/>
</dbReference>
<dbReference type="Proteomes" id="UP000274504">
    <property type="component" value="Unassembled WGS sequence"/>
</dbReference>
<accession>A0A0R3SCE6</accession>
<dbReference type="PANTHER" id="PTHR11792:SF18">
    <property type="entry name" value="FI20035P1"/>
    <property type="match status" value="1"/>
</dbReference>
<dbReference type="STRING" id="6216.A0A0R3SCE6"/>
<protein>
    <submittedName>
        <fullName evidence="7">Arrestin_C domain-containing protein</fullName>
    </submittedName>
</protein>
<keyword evidence="6" id="KW-1185">Reference proteome</keyword>
<dbReference type="GO" id="GO:0001664">
    <property type="term" value="F:G protein-coupled receptor binding"/>
    <property type="evidence" value="ECO:0007669"/>
    <property type="project" value="TreeGrafter"/>
</dbReference>
<dbReference type="Pfam" id="PF02752">
    <property type="entry name" value="Arrestin_C"/>
    <property type="match status" value="1"/>
</dbReference>
<evidence type="ECO:0000313" key="7">
    <source>
        <dbReference type="WBParaSite" id="HDID_0000224101-mRNA-1"/>
    </source>
</evidence>
<evidence type="ECO:0000313" key="4">
    <source>
        <dbReference type="EMBL" id="VUZ47301.1"/>
    </source>
</evidence>
<evidence type="ECO:0000313" key="3">
    <source>
        <dbReference type="EMBL" id="VDL19703.1"/>
    </source>
</evidence>
<dbReference type="InterPro" id="IPR000698">
    <property type="entry name" value="Arrestin"/>
</dbReference>
<dbReference type="PANTHER" id="PTHR11792">
    <property type="entry name" value="ARRESTIN"/>
    <property type="match status" value="1"/>
</dbReference>
<gene>
    <name evidence="3" type="ORF">HDID_LOCUS2242</name>
    <name evidence="4" type="ORF">WMSIL1_LOCUS6892</name>
</gene>
<dbReference type="SUPFAM" id="SSF81296">
    <property type="entry name" value="E set domains"/>
    <property type="match status" value="1"/>
</dbReference>
<proteinExistence type="inferred from homology"/>
<dbReference type="EMBL" id="CABIJS010000233">
    <property type="protein sequence ID" value="VUZ47301.1"/>
    <property type="molecule type" value="Genomic_DNA"/>
</dbReference>
<comment type="similarity">
    <text evidence="1">Belongs to the arrestin family.</text>
</comment>